<evidence type="ECO:0000313" key="2">
    <source>
        <dbReference type="Proteomes" id="UP000198601"/>
    </source>
</evidence>
<dbReference type="AlphaFoldDB" id="A0A1G4SGL9"/>
<dbReference type="Proteomes" id="UP000198601">
    <property type="component" value="Unassembled WGS sequence"/>
</dbReference>
<gene>
    <name evidence="1" type="ORF">SAMN04487970_102832</name>
</gene>
<name>A0A1G4SGL9_9BACL</name>
<dbReference type="EMBL" id="FMTT01000028">
    <property type="protein sequence ID" value="SCW68362.1"/>
    <property type="molecule type" value="Genomic_DNA"/>
</dbReference>
<keyword evidence="2" id="KW-1185">Reference proteome</keyword>
<evidence type="ECO:0000313" key="1">
    <source>
        <dbReference type="EMBL" id="SCW68362.1"/>
    </source>
</evidence>
<accession>A0A1G4SGL9</accession>
<sequence>MTESKSILVNFLNGNLSKDEFLNILYHNENLQDELEKETKIGTHTGHGNLLLYLLDTEEEVFYEKATKPVIKAYLEKCGVDVNFKMTTGQKHVVDVWVSEYVSYESFSQALELNTRGNCLFQKYFKLKHAFCDWDHAIIEYFGETPCPIADIKSLDGFGDLWEKVQLTLKEKNIQKLSCLIALDELDMSVEVKESHSFLYIGKIEVEDTI</sequence>
<proteinExistence type="predicted"/>
<organism evidence="1 2">
    <name type="scientific">Paenibacillus tianmuensis</name>
    <dbReference type="NCBI Taxonomy" id="624147"/>
    <lineage>
        <taxon>Bacteria</taxon>
        <taxon>Bacillati</taxon>
        <taxon>Bacillota</taxon>
        <taxon>Bacilli</taxon>
        <taxon>Bacillales</taxon>
        <taxon>Paenibacillaceae</taxon>
        <taxon>Paenibacillus</taxon>
    </lineage>
</organism>
<protein>
    <submittedName>
        <fullName evidence="1">Uncharacterized protein</fullName>
    </submittedName>
</protein>
<reference evidence="2" key="1">
    <citation type="submission" date="2016-10" db="EMBL/GenBank/DDBJ databases">
        <authorList>
            <person name="Varghese N."/>
            <person name="Submissions S."/>
        </authorList>
    </citation>
    <scope>NUCLEOTIDE SEQUENCE [LARGE SCALE GENOMIC DNA]</scope>
    <source>
        <strain evidence="2">CGMCC 1.8946</strain>
    </source>
</reference>